<dbReference type="SMART" id="SM00495">
    <property type="entry name" value="ChtBD3"/>
    <property type="match status" value="4"/>
</dbReference>
<evidence type="ECO:0000256" key="1">
    <source>
        <dbReference type="SAM" id="MobiDB-lite"/>
    </source>
</evidence>
<reference evidence="4 5" key="1">
    <citation type="journal article" date="2020" name="G3 (Bethesda)">
        <title>Improved Reference Genome for Cyclotella cryptica CCMP332, a Model for Cell Wall Morphogenesis, Salinity Adaptation, and Lipid Production in Diatoms (Bacillariophyta).</title>
        <authorList>
            <person name="Roberts W.R."/>
            <person name="Downey K.M."/>
            <person name="Ruck E.C."/>
            <person name="Traller J.C."/>
            <person name="Alverson A.J."/>
        </authorList>
    </citation>
    <scope>NUCLEOTIDE SEQUENCE [LARGE SCALE GENOMIC DNA]</scope>
    <source>
        <strain evidence="4 5">CCMP332</strain>
    </source>
</reference>
<keyword evidence="5" id="KW-1185">Reference proteome</keyword>
<dbReference type="AlphaFoldDB" id="A0ABD3Q342"/>
<feature type="domain" description="Chitin-binding type-3" evidence="3">
    <location>
        <begin position="129"/>
        <end position="179"/>
    </location>
</feature>
<gene>
    <name evidence="4" type="ORF">HJC23_012911</name>
</gene>
<feature type="chain" id="PRO_5044874209" description="Chitin-binding type-3 domain-containing protein" evidence="2">
    <location>
        <begin position="19"/>
        <end position="670"/>
    </location>
</feature>
<dbReference type="InterPro" id="IPR003610">
    <property type="entry name" value="CBM5/12"/>
</dbReference>
<evidence type="ECO:0000259" key="3">
    <source>
        <dbReference type="SMART" id="SM00495"/>
    </source>
</evidence>
<dbReference type="Proteomes" id="UP001516023">
    <property type="component" value="Unassembled WGS sequence"/>
</dbReference>
<dbReference type="PANTHER" id="PTHR34823:SF1">
    <property type="entry name" value="CHITIN-BINDING TYPE-4 DOMAIN-CONTAINING PROTEIN"/>
    <property type="match status" value="1"/>
</dbReference>
<feature type="domain" description="Chitin-binding type-3" evidence="3">
    <location>
        <begin position="208"/>
        <end position="260"/>
    </location>
</feature>
<dbReference type="EMBL" id="JABMIG020000081">
    <property type="protein sequence ID" value="KAL3794374.1"/>
    <property type="molecule type" value="Genomic_DNA"/>
</dbReference>
<comment type="caution">
    <text evidence="4">The sequence shown here is derived from an EMBL/GenBank/DDBJ whole genome shotgun (WGS) entry which is preliminary data.</text>
</comment>
<evidence type="ECO:0000256" key="2">
    <source>
        <dbReference type="SAM" id="SignalP"/>
    </source>
</evidence>
<feature type="domain" description="Chitin-binding type-3" evidence="3">
    <location>
        <begin position="537"/>
        <end position="588"/>
    </location>
</feature>
<dbReference type="PANTHER" id="PTHR34823">
    <property type="entry name" value="GLCNAC-BINDING PROTEIN A"/>
    <property type="match status" value="1"/>
</dbReference>
<feature type="signal peptide" evidence="2">
    <location>
        <begin position="1"/>
        <end position="18"/>
    </location>
</feature>
<sequence>MLFNAIAILALAPAIAAGAPGCYPTWQSGGLYYSGSYVSATLSIESPSTTVSGSGAITTTTTAYIKKNFKCISGSEPTLSHCPAYDPSNIIQAANTWADLGECSGITAPATAPPTNKPTFAKWSGWGCPNEWVSGRSYKGGEFAVVDGVVYKCSTTEFVNQWCGQSIYKPGNSLYWEQAWTRLGSCSGTISPTKSPQYVSLTKAGGCPDEFVIGAKYEEGDKVAVNSIVYKCRSWPNAALCSMRGYEPDGLHSADAWTRMGYCEGTILPTSSPFFDKTPDLGGCPRQYSSDNSYEAGDKVSVEGNGLERIVYECKAFQESRFCDQFEPGHSSELGWKLVGYCDGPTMPTTSPSWVKLVDHNGCPEEYSSGTHYESNDKVAVRVNDIESVVYKCSGDIHLSRYCSQLPPGNAYDLGWTLIAHCTGTMSPTSSPNFSQLREIGDGCPRKYNPSTTYEAGDQASVSVSNAAHHSVVYECKSWPDGAFCNAGSYFAPDSVNVNMGWTLKGYCEGTITPTMSPVVYPTSKCSWYNGTKPVIIETWSTNNLALYTAGTRVRKNDRIYRCNEYPYSLWCKMSAYEPEKSQYWTDAWTKAGRCPNISSPSPTKVPTKTPAHATITIFIGGSLTLDVNFTSSGTLNCSSSPPRGCATFANTRKHRGHISDHNGNRLSPS</sequence>
<keyword evidence="2" id="KW-0732">Signal</keyword>
<accession>A0ABD3Q342</accession>
<protein>
    <recommendedName>
        <fullName evidence="3">Chitin-binding type-3 domain-containing protein</fullName>
    </recommendedName>
</protein>
<evidence type="ECO:0000313" key="4">
    <source>
        <dbReference type="EMBL" id="KAL3794374.1"/>
    </source>
</evidence>
<proteinExistence type="predicted"/>
<organism evidence="4 5">
    <name type="scientific">Cyclotella cryptica</name>
    <dbReference type="NCBI Taxonomy" id="29204"/>
    <lineage>
        <taxon>Eukaryota</taxon>
        <taxon>Sar</taxon>
        <taxon>Stramenopiles</taxon>
        <taxon>Ochrophyta</taxon>
        <taxon>Bacillariophyta</taxon>
        <taxon>Coscinodiscophyceae</taxon>
        <taxon>Thalassiosirophycidae</taxon>
        <taxon>Stephanodiscales</taxon>
        <taxon>Stephanodiscaceae</taxon>
        <taxon>Cyclotella</taxon>
    </lineage>
</organism>
<dbReference type="InterPro" id="IPR051024">
    <property type="entry name" value="GlcNAc_Chitin_IntDeg"/>
</dbReference>
<feature type="domain" description="Chitin-binding type-3" evidence="3">
    <location>
        <begin position="285"/>
        <end position="339"/>
    </location>
</feature>
<evidence type="ECO:0000313" key="5">
    <source>
        <dbReference type="Proteomes" id="UP001516023"/>
    </source>
</evidence>
<feature type="region of interest" description="Disordered" evidence="1">
    <location>
        <begin position="651"/>
        <end position="670"/>
    </location>
</feature>
<name>A0ABD3Q342_9STRA</name>